<gene>
    <name evidence="5" type="ORF">PIB30_042096</name>
</gene>
<dbReference type="Gene3D" id="3.40.50.1110">
    <property type="entry name" value="SGNH hydrolase"/>
    <property type="match status" value="1"/>
</dbReference>
<dbReference type="InterPro" id="IPR051058">
    <property type="entry name" value="GDSL_Est/Lipase"/>
</dbReference>
<keyword evidence="6" id="KW-1185">Reference proteome</keyword>
<evidence type="ECO:0000256" key="1">
    <source>
        <dbReference type="ARBA" id="ARBA00008668"/>
    </source>
</evidence>
<name>A0ABU6TER5_9FABA</name>
<evidence type="ECO:0000256" key="4">
    <source>
        <dbReference type="SAM" id="SignalP"/>
    </source>
</evidence>
<accession>A0ABU6TER5</accession>
<proteinExistence type="inferred from homology"/>
<dbReference type="Pfam" id="PF00657">
    <property type="entry name" value="Lipase_GDSL"/>
    <property type="match status" value="1"/>
</dbReference>
<comment type="caution">
    <text evidence="5">The sequence shown here is derived from an EMBL/GenBank/DDBJ whole genome shotgun (WGS) entry which is preliminary data.</text>
</comment>
<evidence type="ECO:0000256" key="3">
    <source>
        <dbReference type="ARBA" id="ARBA00022963"/>
    </source>
</evidence>
<comment type="similarity">
    <text evidence="1">Belongs to the 'GDSL' lipolytic enzyme family.</text>
</comment>
<dbReference type="CDD" id="cd01837">
    <property type="entry name" value="SGNH_plant_lipase_like"/>
    <property type="match status" value="1"/>
</dbReference>
<reference evidence="5 6" key="1">
    <citation type="journal article" date="2023" name="Plants (Basel)">
        <title>Bridging the Gap: Combining Genomics and Transcriptomics Approaches to Understand Stylosanthes scabra, an Orphan Legume from the Brazilian Caatinga.</title>
        <authorList>
            <person name="Ferreira-Neto J.R.C."/>
            <person name="da Silva M.D."/>
            <person name="Binneck E."/>
            <person name="de Melo N.F."/>
            <person name="da Silva R.H."/>
            <person name="de Melo A.L.T.M."/>
            <person name="Pandolfi V."/>
            <person name="Bustamante F.O."/>
            <person name="Brasileiro-Vidal A.C."/>
            <person name="Benko-Iseppon A.M."/>
        </authorList>
    </citation>
    <scope>NUCLEOTIDE SEQUENCE [LARGE SCALE GENOMIC DNA]</scope>
    <source>
        <tissue evidence="5">Leaves</tissue>
    </source>
</reference>
<keyword evidence="2" id="KW-0378">Hydrolase</keyword>
<evidence type="ECO:0000313" key="5">
    <source>
        <dbReference type="EMBL" id="MED6147219.1"/>
    </source>
</evidence>
<evidence type="ECO:0000313" key="6">
    <source>
        <dbReference type="Proteomes" id="UP001341840"/>
    </source>
</evidence>
<keyword evidence="4" id="KW-0732">Signal</keyword>
<keyword evidence="3" id="KW-0443">Lipid metabolism</keyword>
<sequence length="380" mass="42155">MAPLFSGKKKCSIFTNLFFLLSFFFSVAYGNNNNDININNNVKKPTLFIFGDSTVDVGTNNFLKTTAKANILYNGIDFPYSIPTGRFSNGYNTADQIARQFGYMESPPPFLVLTKRPYSFKRKILGGANFASAGSGILRETGRKQWGEVKFLEKQVQQFKYAREKISEKLGEEKACRFVSNSLFLISVGSNDLFDFARNYTSIHNPQQYLAALQLTYFQHIKSLYGLGARKFGILSIAPIGCCPALTSQNKGDCVKPLNDLAIAFYSATNSLLQNLSSQLLGFKYSLGNTFLMTKTLLDTPLNFGLKETKSACCGIGYLNGQGPCNKTAGANVCYDRNNNLFWDWFHPTEKASELAAKTLVHGNSTQFVSPINFSQLAKA</sequence>
<protein>
    <submittedName>
        <fullName evidence="5">Uncharacterized protein</fullName>
    </submittedName>
</protein>
<feature type="chain" id="PRO_5045569837" evidence="4">
    <location>
        <begin position="31"/>
        <end position="380"/>
    </location>
</feature>
<dbReference type="Proteomes" id="UP001341840">
    <property type="component" value="Unassembled WGS sequence"/>
</dbReference>
<dbReference type="InterPro" id="IPR035669">
    <property type="entry name" value="SGNH_plant_lipase-like"/>
</dbReference>
<dbReference type="PANTHER" id="PTHR45648">
    <property type="entry name" value="GDSL LIPASE/ACYLHYDROLASE FAMILY PROTEIN (AFU_ORTHOLOGUE AFUA_4G14700)"/>
    <property type="match status" value="1"/>
</dbReference>
<dbReference type="EMBL" id="JASCZI010090858">
    <property type="protein sequence ID" value="MED6147219.1"/>
    <property type="molecule type" value="Genomic_DNA"/>
</dbReference>
<dbReference type="InterPro" id="IPR036514">
    <property type="entry name" value="SGNH_hydro_sf"/>
</dbReference>
<organism evidence="5 6">
    <name type="scientific">Stylosanthes scabra</name>
    <dbReference type="NCBI Taxonomy" id="79078"/>
    <lineage>
        <taxon>Eukaryota</taxon>
        <taxon>Viridiplantae</taxon>
        <taxon>Streptophyta</taxon>
        <taxon>Embryophyta</taxon>
        <taxon>Tracheophyta</taxon>
        <taxon>Spermatophyta</taxon>
        <taxon>Magnoliopsida</taxon>
        <taxon>eudicotyledons</taxon>
        <taxon>Gunneridae</taxon>
        <taxon>Pentapetalae</taxon>
        <taxon>rosids</taxon>
        <taxon>fabids</taxon>
        <taxon>Fabales</taxon>
        <taxon>Fabaceae</taxon>
        <taxon>Papilionoideae</taxon>
        <taxon>50 kb inversion clade</taxon>
        <taxon>dalbergioids sensu lato</taxon>
        <taxon>Dalbergieae</taxon>
        <taxon>Pterocarpus clade</taxon>
        <taxon>Stylosanthes</taxon>
    </lineage>
</organism>
<keyword evidence="3" id="KW-0442">Lipid degradation</keyword>
<dbReference type="PANTHER" id="PTHR45648:SF137">
    <property type="entry name" value="GDSL-LIKE LIPASE_ACYLHYDROLASE"/>
    <property type="match status" value="1"/>
</dbReference>
<feature type="signal peptide" evidence="4">
    <location>
        <begin position="1"/>
        <end position="30"/>
    </location>
</feature>
<dbReference type="InterPro" id="IPR001087">
    <property type="entry name" value="GDSL"/>
</dbReference>
<evidence type="ECO:0000256" key="2">
    <source>
        <dbReference type="ARBA" id="ARBA00022801"/>
    </source>
</evidence>